<keyword evidence="5" id="KW-0804">Transcription</keyword>
<comment type="subunit">
    <text evidence="2">Interacts transiently with the RNA polymerase catalytic core formed by RpoA, RpoB, RpoC and RpoZ (2 alpha, 1 beta, 1 beta' and 1 omega subunit) to form the RNA polymerase holoenzyme that can initiate transcription.</text>
</comment>
<dbReference type="SUPFAM" id="SSF88946">
    <property type="entry name" value="Sigma2 domain of RNA polymerase sigma factors"/>
    <property type="match status" value="1"/>
</dbReference>
<evidence type="ECO:0000256" key="3">
    <source>
        <dbReference type="ARBA" id="ARBA00023015"/>
    </source>
</evidence>
<dbReference type="InterPro" id="IPR007627">
    <property type="entry name" value="RNA_pol_sigma70_r2"/>
</dbReference>
<evidence type="ECO:0000313" key="8">
    <source>
        <dbReference type="EMBL" id="MED7826079.1"/>
    </source>
</evidence>
<feature type="domain" description="RNA polymerase sigma-70 region 2" evidence="6">
    <location>
        <begin position="15"/>
        <end position="74"/>
    </location>
</feature>
<dbReference type="Pfam" id="PF04542">
    <property type="entry name" value="Sigma70_r2"/>
    <property type="match status" value="1"/>
</dbReference>
<dbReference type="Pfam" id="PF08281">
    <property type="entry name" value="Sigma70_r4_2"/>
    <property type="match status" value="1"/>
</dbReference>
<dbReference type="PANTHER" id="PTHR30173:SF43">
    <property type="entry name" value="ECF RNA POLYMERASE SIGMA FACTOR SIGI-RELATED"/>
    <property type="match status" value="1"/>
</dbReference>
<dbReference type="RefSeq" id="WP_329510481.1">
    <property type="nucleotide sequence ID" value="NZ_BAAAYZ010000236.1"/>
</dbReference>
<dbReference type="InterPro" id="IPR013249">
    <property type="entry name" value="RNA_pol_sigma70_r4_t2"/>
</dbReference>
<reference evidence="8" key="1">
    <citation type="submission" date="2024-01" db="EMBL/GenBank/DDBJ databases">
        <title>First draft genome sequence data of TA4-1, the type strain of Gram-positive actinobacterium Streptomyces chiangmaiensis.</title>
        <authorList>
            <person name="Yasawong M."/>
            <person name="Nantapong N."/>
        </authorList>
    </citation>
    <scope>NUCLEOTIDE SEQUENCE</scope>
    <source>
        <strain evidence="8">TA4-1</strain>
    </source>
</reference>
<accession>A0ABU7FPU6</accession>
<dbReference type="Proteomes" id="UP001333996">
    <property type="component" value="Unassembled WGS sequence"/>
</dbReference>
<dbReference type="SUPFAM" id="SSF88659">
    <property type="entry name" value="Sigma3 and sigma4 domains of RNA polymerase sigma factors"/>
    <property type="match status" value="1"/>
</dbReference>
<organism evidence="8 9">
    <name type="scientific">Streptomyces chiangmaiensis</name>
    <dbReference type="NCBI Taxonomy" id="766497"/>
    <lineage>
        <taxon>Bacteria</taxon>
        <taxon>Bacillati</taxon>
        <taxon>Actinomycetota</taxon>
        <taxon>Actinomycetes</taxon>
        <taxon>Kitasatosporales</taxon>
        <taxon>Streptomycetaceae</taxon>
        <taxon>Streptomyces</taxon>
    </lineage>
</organism>
<dbReference type="Gene3D" id="1.10.10.10">
    <property type="entry name" value="Winged helix-like DNA-binding domain superfamily/Winged helix DNA-binding domain"/>
    <property type="match status" value="1"/>
</dbReference>
<dbReference type="SUPFAM" id="SSF54427">
    <property type="entry name" value="NTF2-like"/>
    <property type="match status" value="1"/>
</dbReference>
<keyword evidence="3" id="KW-0805">Transcription regulation</keyword>
<dbReference type="EMBL" id="JAYWVC010000137">
    <property type="protein sequence ID" value="MED7826079.1"/>
    <property type="molecule type" value="Genomic_DNA"/>
</dbReference>
<dbReference type="InterPro" id="IPR032710">
    <property type="entry name" value="NTF2-like_dom_sf"/>
</dbReference>
<protein>
    <submittedName>
        <fullName evidence="8">Sigma factor-like helix-turn-helix DNA-binding protein</fullName>
    </submittedName>
</protein>
<comment type="similarity">
    <text evidence="1">Belongs to the sigma-70 factor family. ECF subfamily.</text>
</comment>
<gene>
    <name evidence="8" type="ORF">VXC91_29955</name>
</gene>
<evidence type="ECO:0000313" key="9">
    <source>
        <dbReference type="Proteomes" id="UP001333996"/>
    </source>
</evidence>
<dbReference type="InterPro" id="IPR013325">
    <property type="entry name" value="RNA_pol_sigma_r2"/>
</dbReference>
<proteinExistence type="inferred from homology"/>
<dbReference type="InterPro" id="IPR036388">
    <property type="entry name" value="WH-like_DNA-bd_sf"/>
</dbReference>
<keyword evidence="9" id="KW-1185">Reference proteome</keyword>
<dbReference type="InterPro" id="IPR013324">
    <property type="entry name" value="RNA_pol_sigma_r3/r4-like"/>
</dbReference>
<keyword evidence="4" id="KW-0731">Sigma factor</keyword>
<evidence type="ECO:0000259" key="6">
    <source>
        <dbReference type="Pfam" id="PF04542"/>
    </source>
</evidence>
<feature type="domain" description="RNA polymerase sigma factor 70 region 4 type 2" evidence="7">
    <location>
        <begin position="110"/>
        <end position="158"/>
    </location>
</feature>
<evidence type="ECO:0000259" key="7">
    <source>
        <dbReference type="Pfam" id="PF08281"/>
    </source>
</evidence>
<evidence type="ECO:0000256" key="4">
    <source>
        <dbReference type="ARBA" id="ARBA00023082"/>
    </source>
</evidence>
<evidence type="ECO:0000256" key="5">
    <source>
        <dbReference type="ARBA" id="ARBA00023163"/>
    </source>
</evidence>
<name>A0ABU7FPU6_9ACTN</name>
<dbReference type="PANTHER" id="PTHR30173">
    <property type="entry name" value="SIGMA 19 FACTOR"/>
    <property type="match status" value="1"/>
</dbReference>
<dbReference type="InterPro" id="IPR052704">
    <property type="entry name" value="ECF_Sigma-70_Domain"/>
</dbReference>
<evidence type="ECO:0000256" key="2">
    <source>
        <dbReference type="ARBA" id="ARBA00011344"/>
    </source>
</evidence>
<sequence length="298" mass="33043">MDHDDVTPIAELLEERRHLLEVAYWMLGSPIEAECVVDETYRRWYRLPDAARRRITSPRSWLAKTAGGICLDRLVLPDWADASAFPARTPDLPQAEEPPPATLEEEDGLLVLDALDSLPPAERAAFVLHDVFGMSPDTVADIVGRTEPEFAELADRARRYLRIQRSRPTTPKEQDILARAVRQACMSGDAELLASLLSPDAVAYFDGGGKVRASTKPVRGSRQVADSLLTLLEPRRHTTLSTRSVNGRTGLVARYDHQVAAVITLDIADHEVTEVWVVLNPDKLHSWNQPAPPDPTPA</sequence>
<comment type="caution">
    <text evidence="8">The sequence shown here is derived from an EMBL/GenBank/DDBJ whole genome shotgun (WGS) entry which is preliminary data.</text>
</comment>
<evidence type="ECO:0000256" key="1">
    <source>
        <dbReference type="ARBA" id="ARBA00010641"/>
    </source>
</evidence>